<dbReference type="EMBL" id="BRXW01000253">
    <property type="protein sequence ID" value="GMI16505.1"/>
    <property type="molecule type" value="Genomic_DNA"/>
</dbReference>
<gene>
    <name evidence="2" type="ORF">TrLO_g12869</name>
</gene>
<name>A0A9W7KZ50_9STRA</name>
<evidence type="ECO:0000313" key="3">
    <source>
        <dbReference type="Proteomes" id="UP001165122"/>
    </source>
</evidence>
<comment type="caution">
    <text evidence="2">The sequence shown here is derived from an EMBL/GenBank/DDBJ whole genome shotgun (WGS) entry which is preliminary data.</text>
</comment>
<keyword evidence="1" id="KW-0732">Signal</keyword>
<accession>A0A9W7KZ50</accession>
<proteinExistence type="predicted"/>
<feature type="signal peptide" evidence="1">
    <location>
        <begin position="1"/>
        <end position="15"/>
    </location>
</feature>
<reference evidence="3" key="1">
    <citation type="journal article" date="2023" name="Commun. Biol.">
        <title>Genome analysis of Parmales, the sister group of diatoms, reveals the evolutionary specialization of diatoms from phago-mixotrophs to photoautotrophs.</title>
        <authorList>
            <person name="Ban H."/>
            <person name="Sato S."/>
            <person name="Yoshikawa S."/>
            <person name="Yamada K."/>
            <person name="Nakamura Y."/>
            <person name="Ichinomiya M."/>
            <person name="Sato N."/>
            <person name="Blanc-Mathieu R."/>
            <person name="Endo H."/>
            <person name="Kuwata A."/>
            <person name="Ogata H."/>
        </authorList>
    </citation>
    <scope>NUCLEOTIDE SEQUENCE [LARGE SCALE GENOMIC DNA]</scope>
    <source>
        <strain evidence="3">NIES 3700</strain>
    </source>
</reference>
<keyword evidence="3" id="KW-1185">Reference proteome</keyword>
<dbReference type="Proteomes" id="UP001165122">
    <property type="component" value="Unassembled WGS sequence"/>
</dbReference>
<evidence type="ECO:0000256" key="1">
    <source>
        <dbReference type="SAM" id="SignalP"/>
    </source>
</evidence>
<dbReference type="AlphaFoldDB" id="A0A9W7KZ50"/>
<sequence>MKLLALFSLLASTSAFTLSPSAPASSTALHASITRASFVKKGVAFAGAAMLINPNPAFAKFGASIYPSPSDAIIDSEILKSDSVQKSLKEVKSYLDSVRGLKADLAANSQADLIPGIRSSFEFSSVRNNLNTITTVFDEETQRSTDRVNRIIIQDITELEASSKIKEGIPRSEIRFNNVVAKLTKLENAFTELLAFV</sequence>
<evidence type="ECO:0000313" key="2">
    <source>
        <dbReference type="EMBL" id="GMI16505.1"/>
    </source>
</evidence>
<organism evidence="2 3">
    <name type="scientific">Triparma laevis f. longispina</name>
    <dbReference type="NCBI Taxonomy" id="1714387"/>
    <lineage>
        <taxon>Eukaryota</taxon>
        <taxon>Sar</taxon>
        <taxon>Stramenopiles</taxon>
        <taxon>Ochrophyta</taxon>
        <taxon>Bolidophyceae</taxon>
        <taxon>Parmales</taxon>
        <taxon>Triparmaceae</taxon>
        <taxon>Triparma</taxon>
    </lineage>
</organism>
<feature type="chain" id="PRO_5040854477" evidence="1">
    <location>
        <begin position="16"/>
        <end position="197"/>
    </location>
</feature>
<protein>
    <submittedName>
        <fullName evidence="2">Uncharacterized protein</fullName>
    </submittedName>
</protein>
<dbReference type="OrthoDB" id="188983at2759"/>